<dbReference type="SUPFAM" id="SSF51735">
    <property type="entry name" value="NAD(P)-binding Rossmann-fold domains"/>
    <property type="match status" value="2"/>
</dbReference>
<dbReference type="KEGG" id="cart:PA27867_2679"/>
<dbReference type="OrthoDB" id="5180065at2"/>
<evidence type="ECO:0000313" key="3">
    <source>
        <dbReference type="EMBL" id="ANP73619.1"/>
    </source>
</evidence>
<feature type="compositionally biased region" description="Low complexity" evidence="1">
    <location>
        <begin position="1"/>
        <end position="14"/>
    </location>
</feature>
<sequence length="401" mass="41880">MTDARPAPSSRRAAGVLVTGASGTIGRAVVDALVEAGEPVVAGMRDPRAWIADGARRASGISAGGASRTSGGAAAGSGFGGSGASGVGGRAGGGRPESSGPGRPLGKPSRAPNQKPLQNPTRKPGTTVGPAATAANGRPGALPAAGHPGQTVASALPAGAQAATVRAFDFADRGTWASALAGVDRVFLVLPPTVGEVGRTLIPFIDTAMESGVRQIVFLSQQGVPLQARSPQHDVERYLKRTRTPYTVLRPNVVLQSLSSTYRDDIRRRREIALPAAAAHVAFVDARDVARVAARVLGESGHLRKSYALSGEQALGYTQVAELLGEVLDRPIRYTPTTDADFEQRLAGLGASPTEIARQASLFRSVRLRALRLPNRSIRRLTGRPATTVRRFIEDHRDSWL</sequence>
<keyword evidence="4" id="KW-1185">Reference proteome</keyword>
<organism evidence="3 4">
    <name type="scientific">Cryobacterium arcticum</name>
    <dbReference type="NCBI Taxonomy" id="670052"/>
    <lineage>
        <taxon>Bacteria</taxon>
        <taxon>Bacillati</taxon>
        <taxon>Actinomycetota</taxon>
        <taxon>Actinomycetes</taxon>
        <taxon>Micrococcales</taxon>
        <taxon>Microbacteriaceae</taxon>
        <taxon>Cryobacterium</taxon>
    </lineage>
</organism>
<dbReference type="RefSeq" id="WP_066597165.1">
    <property type="nucleotide sequence ID" value="NZ_CP016282.1"/>
</dbReference>
<name>A0A1B1BLU4_9MICO</name>
<dbReference type="Proteomes" id="UP000092582">
    <property type="component" value="Chromosome 1"/>
</dbReference>
<proteinExistence type="predicted"/>
<dbReference type="PANTHER" id="PTHR43162">
    <property type="match status" value="1"/>
</dbReference>
<dbReference type="InterPro" id="IPR036291">
    <property type="entry name" value="NAD(P)-bd_dom_sf"/>
</dbReference>
<feature type="compositionally biased region" description="Gly residues" evidence="1">
    <location>
        <begin position="84"/>
        <end position="95"/>
    </location>
</feature>
<feature type="domain" description="NmrA-like" evidence="2">
    <location>
        <begin position="160"/>
        <end position="346"/>
    </location>
</feature>
<feature type="compositionally biased region" description="Low complexity" evidence="1">
    <location>
        <begin position="124"/>
        <end position="135"/>
    </location>
</feature>
<reference evidence="3 4" key="1">
    <citation type="submission" date="2016-06" db="EMBL/GenBank/DDBJ databases">
        <title>Genome sequencing of Cryobacterium arcticum PAMC 27867.</title>
        <authorList>
            <person name="Lee J."/>
            <person name="Kim O.-S."/>
        </authorList>
    </citation>
    <scope>NUCLEOTIDE SEQUENCE [LARGE SCALE GENOMIC DNA]</scope>
    <source>
        <strain evidence="3 4">PAMC 27867</strain>
    </source>
</reference>
<dbReference type="AlphaFoldDB" id="A0A1B1BLU4"/>
<dbReference type="Gene3D" id="3.90.25.10">
    <property type="entry name" value="UDP-galactose 4-epimerase, domain 1"/>
    <property type="match status" value="1"/>
</dbReference>
<evidence type="ECO:0000313" key="4">
    <source>
        <dbReference type="Proteomes" id="UP000092582"/>
    </source>
</evidence>
<evidence type="ECO:0000259" key="2">
    <source>
        <dbReference type="Pfam" id="PF05368"/>
    </source>
</evidence>
<dbReference type="InterPro" id="IPR008030">
    <property type="entry name" value="NmrA-like"/>
</dbReference>
<gene>
    <name evidence="3" type="ORF">PA27867_2679</name>
</gene>
<feature type="region of interest" description="Disordered" evidence="1">
    <location>
        <begin position="1"/>
        <end position="20"/>
    </location>
</feature>
<dbReference type="Gene3D" id="3.40.50.720">
    <property type="entry name" value="NAD(P)-binding Rossmann-like Domain"/>
    <property type="match status" value="2"/>
</dbReference>
<dbReference type="Pfam" id="PF05368">
    <property type="entry name" value="NmrA"/>
    <property type="match status" value="1"/>
</dbReference>
<dbReference type="InterPro" id="IPR051604">
    <property type="entry name" value="Ergot_Alk_Oxidoreductase"/>
</dbReference>
<dbReference type="EMBL" id="CP016282">
    <property type="protein sequence ID" value="ANP73619.1"/>
    <property type="molecule type" value="Genomic_DNA"/>
</dbReference>
<protein>
    <recommendedName>
        <fullName evidence="2">NmrA-like domain-containing protein</fullName>
    </recommendedName>
</protein>
<evidence type="ECO:0000256" key="1">
    <source>
        <dbReference type="SAM" id="MobiDB-lite"/>
    </source>
</evidence>
<feature type="compositionally biased region" description="Polar residues" evidence="1">
    <location>
        <begin position="111"/>
        <end position="121"/>
    </location>
</feature>
<feature type="region of interest" description="Disordered" evidence="1">
    <location>
        <begin position="84"/>
        <end position="149"/>
    </location>
</feature>
<dbReference type="PANTHER" id="PTHR43162:SF1">
    <property type="entry name" value="PRESTALK A DIFFERENTIATION PROTEIN A"/>
    <property type="match status" value="1"/>
</dbReference>
<accession>A0A1B1BLU4</accession>
<feature type="compositionally biased region" description="Low complexity" evidence="1">
    <location>
        <begin position="96"/>
        <end position="106"/>
    </location>
</feature>
<dbReference type="STRING" id="670052.PA27867_2679"/>